<organism evidence="2 3">
    <name type="scientific">Alkalibacterium iburiense</name>
    <dbReference type="NCBI Taxonomy" id="290589"/>
    <lineage>
        <taxon>Bacteria</taxon>
        <taxon>Bacillati</taxon>
        <taxon>Bacillota</taxon>
        <taxon>Bacilli</taxon>
        <taxon>Lactobacillales</taxon>
        <taxon>Carnobacteriaceae</taxon>
        <taxon>Alkalibacterium</taxon>
    </lineage>
</organism>
<sequence length="73" mass="7753">MASREPNSTISATAGLWLGIIGIILAIIGFFWQPIWMGIIAVVLGVIGLMSPQKPVNWISIIIGAIVLLIGIL</sequence>
<feature type="transmembrane region" description="Helical" evidence="1">
    <location>
        <begin position="56"/>
        <end position="72"/>
    </location>
</feature>
<evidence type="ECO:0000256" key="1">
    <source>
        <dbReference type="SAM" id="Phobius"/>
    </source>
</evidence>
<keyword evidence="1" id="KW-0472">Membrane</keyword>
<keyword evidence="3" id="KW-1185">Reference proteome</keyword>
<keyword evidence="1" id="KW-1133">Transmembrane helix</keyword>
<evidence type="ECO:0000313" key="2">
    <source>
        <dbReference type="EMBL" id="GAA0367633.1"/>
    </source>
</evidence>
<dbReference type="EMBL" id="BAAACW010000126">
    <property type="protein sequence ID" value="GAA0367633.1"/>
    <property type="molecule type" value="Genomic_DNA"/>
</dbReference>
<comment type="caution">
    <text evidence="2">The sequence shown here is derived from an EMBL/GenBank/DDBJ whole genome shotgun (WGS) entry which is preliminary data.</text>
</comment>
<reference evidence="2 3" key="1">
    <citation type="journal article" date="2019" name="Int. J. Syst. Evol. Microbiol.">
        <title>The Global Catalogue of Microorganisms (GCM) 10K type strain sequencing project: providing services to taxonomists for standard genome sequencing and annotation.</title>
        <authorList>
            <consortium name="The Broad Institute Genomics Platform"/>
            <consortium name="The Broad Institute Genome Sequencing Center for Infectious Disease"/>
            <person name="Wu L."/>
            <person name="Ma J."/>
        </authorList>
    </citation>
    <scope>NUCLEOTIDE SEQUENCE [LARGE SCALE GENOMIC DNA]</scope>
    <source>
        <strain evidence="2 3">JCM 12662</strain>
    </source>
</reference>
<keyword evidence="1" id="KW-0812">Transmembrane</keyword>
<name>A0ABN0XLY7_9LACT</name>
<proteinExistence type="predicted"/>
<dbReference type="Proteomes" id="UP001501166">
    <property type="component" value="Unassembled WGS sequence"/>
</dbReference>
<feature type="transmembrane region" description="Helical" evidence="1">
    <location>
        <begin position="16"/>
        <end position="49"/>
    </location>
</feature>
<accession>A0ABN0XLY7</accession>
<protein>
    <submittedName>
        <fullName evidence="2">Uncharacterized protein</fullName>
    </submittedName>
</protein>
<dbReference type="RefSeq" id="WP_343756159.1">
    <property type="nucleotide sequence ID" value="NZ_BAAACW010000126.1"/>
</dbReference>
<gene>
    <name evidence="2" type="ORF">GCM10008932_19410</name>
</gene>
<evidence type="ECO:0000313" key="3">
    <source>
        <dbReference type="Proteomes" id="UP001501166"/>
    </source>
</evidence>